<protein>
    <submittedName>
        <fullName evidence="2">Uncharacterized protein</fullName>
    </submittedName>
</protein>
<dbReference type="GeneID" id="94350160"/>
<comment type="caution">
    <text evidence="2">The sequence shown here is derived from an EMBL/GenBank/DDBJ whole genome shotgun (WGS) entry which is preliminary data.</text>
</comment>
<accession>A0A976IGB4</accession>
<dbReference type="KEGG" id="blac:94350160"/>
<dbReference type="EMBL" id="SHOA02000069">
    <property type="protein sequence ID" value="TDH70604.1"/>
    <property type="molecule type" value="Genomic_DNA"/>
</dbReference>
<dbReference type="RefSeq" id="XP_067820103.1">
    <property type="nucleotide sequence ID" value="XM_067964489.1"/>
</dbReference>
<proteinExistence type="predicted"/>
<dbReference type="AlphaFoldDB" id="A0A976IGB4"/>
<evidence type="ECO:0000256" key="1">
    <source>
        <dbReference type="SAM" id="MobiDB-lite"/>
    </source>
</evidence>
<reference evidence="2 3" key="1">
    <citation type="journal article" date="2021" name="Genome Biol.">
        <title>AFLAP: assembly-free linkage analysis pipeline using k-mers from genome sequencing data.</title>
        <authorList>
            <person name="Fletcher K."/>
            <person name="Zhang L."/>
            <person name="Gil J."/>
            <person name="Han R."/>
            <person name="Cavanaugh K."/>
            <person name="Michelmore R."/>
        </authorList>
    </citation>
    <scope>NUCLEOTIDE SEQUENCE [LARGE SCALE GENOMIC DNA]</scope>
    <source>
        <strain evidence="2 3">SF5</strain>
    </source>
</reference>
<feature type="region of interest" description="Disordered" evidence="1">
    <location>
        <begin position="1"/>
        <end position="28"/>
    </location>
</feature>
<sequence length="88" mass="10106">MEIGRSHPPTTPLESPDHRRGDPKGPAARPVVMSFRVSRILNEDIWLAKDAFVMIPKQIHDFKRLNNTIRFHGYLGKFLSGFKFKAAF</sequence>
<keyword evidence="3" id="KW-1185">Reference proteome</keyword>
<evidence type="ECO:0000313" key="3">
    <source>
        <dbReference type="Proteomes" id="UP000294530"/>
    </source>
</evidence>
<evidence type="ECO:0000313" key="2">
    <source>
        <dbReference type="EMBL" id="TDH70604.1"/>
    </source>
</evidence>
<gene>
    <name evidence="2" type="ORF">CCR75_006419</name>
</gene>
<dbReference type="Proteomes" id="UP000294530">
    <property type="component" value="Unassembled WGS sequence"/>
</dbReference>
<name>A0A976IGB4_BRELC</name>
<organism evidence="2 3">
    <name type="scientific">Bremia lactucae</name>
    <name type="common">Lettuce downy mildew</name>
    <dbReference type="NCBI Taxonomy" id="4779"/>
    <lineage>
        <taxon>Eukaryota</taxon>
        <taxon>Sar</taxon>
        <taxon>Stramenopiles</taxon>
        <taxon>Oomycota</taxon>
        <taxon>Peronosporomycetes</taxon>
        <taxon>Peronosporales</taxon>
        <taxon>Peronosporaceae</taxon>
        <taxon>Bremia</taxon>
    </lineage>
</organism>